<keyword evidence="3" id="KW-1185">Reference proteome</keyword>
<dbReference type="Proteomes" id="UP000294419">
    <property type="component" value="Chromosome"/>
</dbReference>
<dbReference type="SUPFAM" id="SSF88723">
    <property type="entry name" value="PIN domain-like"/>
    <property type="match status" value="1"/>
</dbReference>
<dbReference type="OrthoDB" id="1148871at2"/>
<gene>
    <name evidence="2" type="ORF">NBC122_01422</name>
</gene>
<evidence type="ECO:0000313" key="3">
    <source>
        <dbReference type="Proteomes" id="UP000294419"/>
    </source>
</evidence>
<dbReference type="KEGG" id="csal:NBC122_01422"/>
<protein>
    <recommendedName>
        <fullName evidence="1">PIN domain-containing protein</fullName>
    </recommendedName>
</protein>
<dbReference type="Pfam" id="PF13470">
    <property type="entry name" value="PIN_3"/>
    <property type="match status" value="1"/>
</dbReference>
<dbReference type="InterPro" id="IPR002716">
    <property type="entry name" value="PIN_dom"/>
</dbReference>
<sequence>MQKVFLDTNIVIDFLGEREEFYLPAAKMMTLADQKKIKVFVSPISISTTFYLLSKFENTKMALEKIRKFKVLCSISIMDDEVIEKATNSDFKDFEDAMQYYSAVASHCDLIVTRNEKDFKNALIPVMNAESFLQTLKK</sequence>
<dbReference type="RefSeq" id="WP_133439699.1">
    <property type="nucleotide sequence ID" value="NZ_CP037954.1"/>
</dbReference>
<dbReference type="EMBL" id="CP037954">
    <property type="protein sequence ID" value="QBO58248.1"/>
    <property type="molecule type" value="Genomic_DNA"/>
</dbReference>
<dbReference type="Gene3D" id="3.40.50.1010">
    <property type="entry name" value="5'-nuclease"/>
    <property type="match status" value="1"/>
</dbReference>
<evidence type="ECO:0000313" key="2">
    <source>
        <dbReference type="EMBL" id="QBO58248.1"/>
    </source>
</evidence>
<proteinExistence type="predicted"/>
<reference evidence="2 3" key="1">
    <citation type="submission" date="2019-03" db="EMBL/GenBank/DDBJ databases">
        <authorList>
            <person name="Kim H."/>
            <person name="Yu S.-M."/>
        </authorList>
    </citation>
    <scope>NUCLEOTIDE SEQUENCE [LARGE SCALE GENOMIC DNA]</scope>
    <source>
        <strain evidence="2 3">NBC122</strain>
    </source>
</reference>
<feature type="domain" description="PIN" evidence="1">
    <location>
        <begin position="3"/>
        <end position="116"/>
    </location>
</feature>
<name>A0A4P6ZF68_9FLAO</name>
<evidence type="ECO:0000259" key="1">
    <source>
        <dbReference type="Pfam" id="PF13470"/>
    </source>
</evidence>
<dbReference type="InterPro" id="IPR029060">
    <property type="entry name" value="PIN-like_dom_sf"/>
</dbReference>
<accession>A0A4P6ZF68</accession>
<dbReference type="AlphaFoldDB" id="A0A4P6ZF68"/>
<organism evidence="2 3">
    <name type="scientific">Chryseobacterium salivictor</name>
    <dbReference type="NCBI Taxonomy" id="2547600"/>
    <lineage>
        <taxon>Bacteria</taxon>
        <taxon>Pseudomonadati</taxon>
        <taxon>Bacteroidota</taxon>
        <taxon>Flavobacteriia</taxon>
        <taxon>Flavobacteriales</taxon>
        <taxon>Weeksellaceae</taxon>
        <taxon>Chryseobacterium group</taxon>
        <taxon>Chryseobacterium</taxon>
    </lineage>
</organism>